<organism evidence="4 5">
    <name type="scientific">Homarus americanus</name>
    <name type="common">American lobster</name>
    <dbReference type="NCBI Taxonomy" id="6706"/>
    <lineage>
        <taxon>Eukaryota</taxon>
        <taxon>Metazoa</taxon>
        <taxon>Ecdysozoa</taxon>
        <taxon>Arthropoda</taxon>
        <taxon>Crustacea</taxon>
        <taxon>Multicrustacea</taxon>
        <taxon>Malacostraca</taxon>
        <taxon>Eumalacostraca</taxon>
        <taxon>Eucarida</taxon>
        <taxon>Decapoda</taxon>
        <taxon>Pleocyemata</taxon>
        <taxon>Astacidea</taxon>
        <taxon>Nephropoidea</taxon>
        <taxon>Nephropidae</taxon>
        <taxon>Homarus</taxon>
    </lineage>
</organism>
<dbReference type="InterPro" id="IPR051266">
    <property type="entry name" value="CLCR"/>
</dbReference>
<dbReference type="InterPro" id="IPR013642">
    <property type="entry name" value="CLCA_N"/>
</dbReference>
<evidence type="ECO:0000259" key="3">
    <source>
        <dbReference type="PROSITE" id="PS50234"/>
    </source>
</evidence>
<dbReference type="Pfam" id="PF08434">
    <property type="entry name" value="CLCA"/>
    <property type="match status" value="1"/>
</dbReference>
<gene>
    <name evidence="4" type="primary">Clca2-L3</name>
    <name evidence="4" type="ORF">Hamer_G014421</name>
</gene>
<feature type="domain" description="VWFA" evidence="3">
    <location>
        <begin position="285"/>
        <end position="455"/>
    </location>
</feature>
<protein>
    <submittedName>
        <fullName evidence="4">Calcium-activated chloride channel regulator 2-like 3</fullName>
    </submittedName>
</protein>
<dbReference type="InterPro" id="IPR002035">
    <property type="entry name" value="VWF_A"/>
</dbReference>
<feature type="region of interest" description="Disordered" evidence="1">
    <location>
        <begin position="662"/>
        <end position="694"/>
    </location>
</feature>
<evidence type="ECO:0000313" key="5">
    <source>
        <dbReference type="Proteomes" id="UP000747542"/>
    </source>
</evidence>
<keyword evidence="2" id="KW-0732">Signal</keyword>
<comment type="caution">
    <text evidence="4">The sequence shown here is derived from an EMBL/GenBank/DDBJ whole genome shotgun (WGS) entry which is preliminary data.</text>
</comment>
<reference evidence="4" key="1">
    <citation type="journal article" date="2021" name="Sci. Adv.">
        <title>The American lobster genome reveals insights on longevity, neural, and immune adaptations.</title>
        <authorList>
            <person name="Polinski J.M."/>
            <person name="Zimin A.V."/>
            <person name="Clark K.F."/>
            <person name="Kohn A.B."/>
            <person name="Sadowski N."/>
            <person name="Timp W."/>
            <person name="Ptitsyn A."/>
            <person name="Khanna P."/>
            <person name="Romanova D.Y."/>
            <person name="Williams P."/>
            <person name="Greenwood S.J."/>
            <person name="Moroz L.L."/>
            <person name="Walt D.R."/>
            <person name="Bodnar A.G."/>
        </authorList>
    </citation>
    <scope>NUCLEOTIDE SEQUENCE</scope>
    <source>
        <strain evidence="4">GMGI-L3</strain>
    </source>
</reference>
<dbReference type="PROSITE" id="PS50234">
    <property type="entry name" value="VWFA"/>
    <property type="match status" value="1"/>
</dbReference>
<accession>A0A8J5JYJ8</accession>
<dbReference type="PANTHER" id="PTHR10579:SF177">
    <property type="entry name" value="CALCIUM-ACTIVATED CHLORIDE CHANNEL REGULATOR 4-LIKE PROTEIN"/>
    <property type="match status" value="1"/>
</dbReference>
<evidence type="ECO:0000256" key="2">
    <source>
        <dbReference type="SAM" id="SignalP"/>
    </source>
</evidence>
<name>A0A8J5JYJ8_HOMAM</name>
<dbReference type="GO" id="GO:0032991">
    <property type="term" value="C:protein-containing complex"/>
    <property type="evidence" value="ECO:0007669"/>
    <property type="project" value="UniProtKB-ARBA"/>
</dbReference>
<dbReference type="CDD" id="cd00198">
    <property type="entry name" value="vWFA"/>
    <property type="match status" value="1"/>
</dbReference>
<keyword evidence="5" id="KW-1185">Reference proteome</keyword>
<dbReference type="SUPFAM" id="SSF53300">
    <property type="entry name" value="vWA-like"/>
    <property type="match status" value="1"/>
</dbReference>
<dbReference type="EMBL" id="JAHLQT010026055">
    <property type="protein sequence ID" value="KAG7163964.1"/>
    <property type="molecule type" value="Genomic_DNA"/>
</dbReference>
<feature type="signal peptide" evidence="2">
    <location>
        <begin position="1"/>
        <end position="25"/>
    </location>
</feature>
<dbReference type="Pfam" id="PF00092">
    <property type="entry name" value="VWA"/>
    <property type="match status" value="1"/>
</dbReference>
<feature type="chain" id="PRO_5035181577" evidence="2">
    <location>
        <begin position="26"/>
        <end position="885"/>
    </location>
</feature>
<dbReference type="PANTHER" id="PTHR10579">
    <property type="entry name" value="CALCIUM-ACTIVATED CHLORIDE CHANNEL REGULATOR"/>
    <property type="match status" value="1"/>
</dbReference>
<proteinExistence type="predicted"/>
<dbReference type="InterPro" id="IPR036465">
    <property type="entry name" value="vWFA_dom_sf"/>
</dbReference>
<dbReference type="Proteomes" id="UP000747542">
    <property type="component" value="Unassembled WGS sequence"/>
</dbReference>
<dbReference type="AlphaFoldDB" id="A0A8J5JYJ8"/>
<dbReference type="SMART" id="SM00327">
    <property type="entry name" value="VWA"/>
    <property type="match status" value="1"/>
</dbReference>
<sequence length="885" mass="98841">MRLNMRVMLTALLLLGLWGRGPGAASKVELINNGYEDVVIGISPEIDESQGQAIITALKDSEIQVKHQNFAYGNQPYTEQPEGCEKAGTFIHLTPEYLTTSNYTTGHWDHPGKSLVPLWAKLRWGVFDEFGFPSQTSPEFRFFYEPKTNNNKGETDTTLPNYCANEALKGEERTLKPRLEGEDVEDWCLEDKTSTDDCRFYPSNIQTASTSIMSYPFVKSVSQIVEFCDANTHRYDAPNKQNKFCKMSVWDVMLKHSDFRDNQNPIRTTPIDDTQVIVVQEVDPSFAIVMDVSSSMTTNNRYKNLQTRVKAFLLHKLPANSSVSLIKFGSTATVLADLAKVTDENSRKNLVALVDTTPSGGTSIGSGLKKALEVLKNQRNKHIFLITDGEENTSPLINEVWQDMIQANVCIMTVALGKSADDKIEKLATETGGKALTVRDDDQINMLDKALVSTLTRFPAKAAQFTRFEFYDSLKINTEKLEVKDSFIVDKSIGKNLIFHLETDNVDHVDGSPKIRDPDGIETNINDFNSQASMWTISFPMAKIGVWKWSVALTGSSSNWVKAFATSQTRDTATMPIITETWFVVFASRVLMEVLEGVNEKSAYESTVKGIVTGPDNTPPDIYDLKDTGQTPDTMENDGIYSSYLTKFPSTGRYSLDCEVDSTEDTVVPGQPVSNTRKRRNTREGPLGPSLDLCCGTNMPFDPSTTSPTGAFRRKATGGVIKLTEVPGPGEDILPPDEVMDLQVISITLYTNTQPVTTITLTWMSNYIFQLSSNKQDLSDNPSSHNQLDTVLPVTKSSLEDAHILVESGNKVTFDVTCRKKLEFERTYYLGLQTVDDSNNMSEMSNIVPFTVMEKLAMPSWSLDRSRDINRDVIRFKRKKEKVGQ</sequence>
<dbReference type="Gene3D" id="3.40.50.410">
    <property type="entry name" value="von Willebrand factor, type A domain"/>
    <property type="match status" value="1"/>
</dbReference>
<evidence type="ECO:0000313" key="4">
    <source>
        <dbReference type="EMBL" id="KAG7163964.1"/>
    </source>
</evidence>
<evidence type="ECO:0000256" key="1">
    <source>
        <dbReference type="SAM" id="MobiDB-lite"/>
    </source>
</evidence>